<dbReference type="AlphaFoldDB" id="A0A316FBU5"/>
<name>A0A316FBU5_9GAMM</name>
<feature type="transmembrane region" description="Helical" evidence="1">
    <location>
        <begin position="37"/>
        <end position="57"/>
    </location>
</feature>
<sequence length="126" mass="13953">MDRKLVMTGLGYGILGLILGIHMAATHNHGQLVTHAHIMLIGLVVSFIYGACYKLWLLQPKPMLAKLQFYSHQVGTLVVVICLYLMYGGYVSGETLEPFLATSSILVLLSMILVKVMFIQSKKQSL</sequence>
<dbReference type="InterPro" id="IPR036927">
    <property type="entry name" value="Cyt_c_oxase-like_su1_sf"/>
</dbReference>
<dbReference type="EMBL" id="QGGU01000013">
    <property type="protein sequence ID" value="PWK46351.1"/>
    <property type="molecule type" value="Genomic_DNA"/>
</dbReference>
<evidence type="ECO:0000313" key="3">
    <source>
        <dbReference type="Proteomes" id="UP000245790"/>
    </source>
</evidence>
<feature type="transmembrane region" description="Helical" evidence="1">
    <location>
        <begin position="99"/>
        <end position="118"/>
    </location>
</feature>
<organism evidence="2 3">
    <name type="scientific">Pleionea mediterranea</name>
    <dbReference type="NCBI Taxonomy" id="523701"/>
    <lineage>
        <taxon>Bacteria</taxon>
        <taxon>Pseudomonadati</taxon>
        <taxon>Pseudomonadota</taxon>
        <taxon>Gammaproteobacteria</taxon>
        <taxon>Oceanospirillales</taxon>
        <taxon>Pleioneaceae</taxon>
        <taxon>Pleionea</taxon>
    </lineage>
</organism>
<feature type="transmembrane region" description="Helical" evidence="1">
    <location>
        <begin position="69"/>
        <end position="87"/>
    </location>
</feature>
<reference evidence="2 3" key="1">
    <citation type="submission" date="2018-05" db="EMBL/GenBank/DDBJ databases">
        <title>Genomic Encyclopedia of Type Strains, Phase IV (KMG-IV): sequencing the most valuable type-strain genomes for metagenomic binning, comparative biology and taxonomic classification.</title>
        <authorList>
            <person name="Goeker M."/>
        </authorList>
    </citation>
    <scope>NUCLEOTIDE SEQUENCE [LARGE SCALE GENOMIC DNA]</scope>
    <source>
        <strain evidence="2 3">DSM 25350</strain>
    </source>
</reference>
<comment type="caution">
    <text evidence="2">The sequence shown here is derived from an EMBL/GenBank/DDBJ whole genome shotgun (WGS) entry which is preliminary data.</text>
</comment>
<accession>A0A316FBU5</accession>
<evidence type="ECO:0000256" key="1">
    <source>
        <dbReference type="SAM" id="Phobius"/>
    </source>
</evidence>
<keyword evidence="1" id="KW-1133">Transmembrane helix</keyword>
<protein>
    <submittedName>
        <fullName evidence="2">Putative solute:sodium symporter small subunit</fullName>
    </submittedName>
</protein>
<dbReference type="OrthoDB" id="9808748at2"/>
<evidence type="ECO:0000313" key="2">
    <source>
        <dbReference type="EMBL" id="PWK46351.1"/>
    </source>
</evidence>
<dbReference type="Gene3D" id="1.20.210.10">
    <property type="entry name" value="Cytochrome c oxidase-like, subunit I domain"/>
    <property type="match status" value="1"/>
</dbReference>
<gene>
    <name evidence="2" type="ORF">C8D97_11334</name>
</gene>
<keyword evidence="1" id="KW-0472">Membrane</keyword>
<proteinExistence type="predicted"/>
<keyword evidence="3" id="KW-1185">Reference proteome</keyword>
<feature type="transmembrane region" description="Helical" evidence="1">
    <location>
        <begin position="5"/>
        <end position="25"/>
    </location>
</feature>
<dbReference type="SUPFAM" id="SSF81442">
    <property type="entry name" value="Cytochrome c oxidase subunit I-like"/>
    <property type="match status" value="1"/>
</dbReference>
<keyword evidence="1" id="KW-0812">Transmembrane</keyword>
<dbReference type="RefSeq" id="WP_109764789.1">
    <property type="nucleotide sequence ID" value="NZ_QGGU01000013.1"/>
</dbReference>
<dbReference type="Proteomes" id="UP000245790">
    <property type="component" value="Unassembled WGS sequence"/>
</dbReference>